<keyword evidence="3" id="KW-1185">Reference proteome</keyword>
<reference evidence="2 3" key="1">
    <citation type="submission" date="2023-09" db="EMBL/GenBank/DDBJ databases">
        <title>Nesidiocoris tenuis whole genome shotgun sequence.</title>
        <authorList>
            <person name="Shibata T."/>
            <person name="Shimoda M."/>
            <person name="Kobayashi T."/>
            <person name="Uehara T."/>
        </authorList>
    </citation>
    <scope>NUCLEOTIDE SEQUENCE [LARGE SCALE GENOMIC DNA]</scope>
    <source>
        <strain evidence="2 3">Japan</strain>
    </source>
</reference>
<sequence length="70" mass="8455">MYMDRSPEDRSNQSEKDDGKSDKERGYRGFSTLTRSDFDEWERSLDFHQWSLEGTREEGKSWIKNDKRNC</sequence>
<name>A0ABN7B4L4_9HEMI</name>
<proteinExistence type="predicted"/>
<gene>
    <name evidence="2" type="ORF">NTJ_11349</name>
</gene>
<protein>
    <submittedName>
        <fullName evidence="2">Uncharacterized protein</fullName>
    </submittedName>
</protein>
<organism evidence="2 3">
    <name type="scientific">Nesidiocoris tenuis</name>
    <dbReference type="NCBI Taxonomy" id="355587"/>
    <lineage>
        <taxon>Eukaryota</taxon>
        <taxon>Metazoa</taxon>
        <taxon>Ecdysozoa</taxon>
        <taxon>Arthropoda</taxon>
        <taxon>Hexapoda</taxon>
        <taxon>Insecta</taxon>
        <taxon>Pterygota</taxon>
        <taxon>Neoptera</taxon>
        <taxon>Paraneoptera</taxon>
        <taxon>Hemiptera</taxon>
        <taxon>Heteroptera</taxon>
        <taxon>Panheteroptera</taxon>
        <taxon>Cimicomorpha</taxon>
        <taxon>Miridae</taxon>
        <taxon>Dicyphina</taxon>
        <taxon>Nesidiocoris</taxon>
    </lineage>
</organism>
<dbReference type="Proteomes" id="UP001307889">
    <property type="component" value="Chromosome 9"/>
</dbReference>
<evidence type="ECO:0000256" key="1">
    <source>
        <dbReference type="SAM" id="MobiDB-lite"/>
    </source>
</evidence>
<dbReference type="EMBL" id="AP028917">
    <property type="protein sequence ID" value="BES98534.1"/>
    <property type="molecule type" value="Genomic_DNA"/>
</dbReference>
<evidence type="ECO:0000313" key="2">
    <source>
        <dbReference type="EMBL" id="BES98534.1"/>
    </source>
</evidence>
<evidence type="ECO:0000313" key="3">
    <source>
        <dbReference type="Proteomes" id="UP001307889"/>
    </source>
</evidence>
<accession>A0ABN7B4L4</accession>
<feature type="region of interest" description="Disordered" evidence="1">
    <location>
        <begin position="1"/>
        <end position="28"/>
    </location>
</feature>
<feature type="compositionally biased region" description="Basic and acidic residues" evidence="1">
    <location>
        <begin position="1"/>
        <end position="27"/>
    </location>
</feature>